<evidence type="ECO:0000256" key="1">
    <source>
        <dbReference type="ARBA" id="ARBA00004196"/>
    </source>
</evidence>
<dbReference type="GO" id="GO:0030288">
    <property type="term" value="C:outer membrane-bounded periplasmic space"/>
    <property type="evidence" value="ECO:0007669"/>
    <property type="project" value="TreeGrafter"/>
</dbReference>
<protein>
    <submittedName>
        <fullName evidence="7">Iron ABC transporter substrate-binding protein</fullName>
    </submittedName>
</protein>
<dbReference type="GO" id="GO:1901678">
    <property type="term" value="P:iron coordination entity transport"/>
    <property type="evidence" value="ECO:0007669"/>
    <property type="project" value="UniProtKB-ARBA"/>
</dbReference>
<dbReference type="PANTHER" id="PTHR30532:SF28">
    <property type="entry name" value="PETROBACTIN-BINDING PROTEIN YCLQ"/>
    <property type="match status" value="1"/>
</dbReference>
<evidence type="ECO:0000256" key="5">
    <source>
        <dbReference type="SAM" id="SignalP"/>
    </source>
</evidence>
<comment type="caution">
    <text evidence="7">The sequence shown here is derived from an EMBL/GenBank/DDBJ whole genome shotgun (WGS) entry which is preliminary data.</text>
</comment>
<dbReference type="Proteomes" id="UP000030145">
    <property type="component" value="Unassembled WGS sequence"/>
</dbReference>
<dbReference type="PANTHER" id="PTHR30532">
    <property type="entry name" value="IRON III DICITRATE-BINDING PERIPLASMIC PROTEIN"/>
    <property type="match status" value="1"/>
</dbReference>
<evidence type="ECO:0000313" key="7">
    <source>
        <dbReference type="EMBL" id="KGM18833.1"/>
    </source>
</evidence>
<evidence type="ECO:0000313" key="8">
    <source>
        <dbReference type="Proteomes" id="UP000030145"/>
    </source>
</evidence>
<dbReference type="Pfam" id="PF01497">
    <property type="entry name" value="Peripla_BP_2"/>
    <property type="match status" value="1"/>
</dbReference>
<organism evidence="7 8">
    <name type="scientific">Corynebacterium auriscanis</name>
    <dbReference type="NCBI Taxonomy" id="99807"/>
    <lineage>
        <taxon>Bacteria</taxon>
        <taxon>Bacillati</taxon>
        <taxon>Actinomycetota</taxon>
        <taxon>Actinomycetes</taxon>
        <taxon>Mycobacteriales</taxon>
        <taxon>Corynebacteriaceae</taxon>
        <taxon>Corynebacterium</taxon>
    </lineage>
</organism>
<feature type="domain" description="Fe/B12 periplasmic-binding" evidence="6">
    <location>
        <begin position="61"/>
        <end position="333"/>
    </location>
</feature>
<gene>
    <name evidence="7" type="ORF">MA47_04105</name>
</gene>
<dbReference type="GeneID" id="300553698"/>
<proteinExistence type="inferred from homology"/>
<feature type="signal peptide" evidence="5">
    <location>
        <begin position="1"/>
        <end position="23"/>
    </location>
</feature>
<dbReference type="InterPro" id="IPR051313">
    <property type="entry name" value="Bact_iron-sidero_bind"/>
</dbReference>
<keyword evidence="8" id="KW-1185">Reference proteome</keyword>
<evidence type="ECO:0000256" key="3">
    <source>
        <dbReference type="ARBA" id="ARBA00022448"/>
    </source>
</evidence>
<dbReference type="AlphaFoldDB" id="A0A0A2DI23"/>
<evidence type="ECO:0000256" key="2">
    <source>
        <dbReference type="ARBA" id="ARBA00008814"/>
    </source>
</evidence>
<keyword evidence="3" id="KW-0813">Transport</keyword>
<keyword evidence="4 5" id="KW-0732">Signal</keyword>
<feature type="chain" id="PRO_5038368192" evidence="5">
    <location>
        <begin position="24"/>
        <end position="333"/>
    </location>
</feature>
<dbReference type="InterPro" id="IPR002491">
    <property type="entry name" value="ABC_transptr_periplasmic_BD"/>
</dbReference>
<comment type="similarity">
    <text evidence="2">Belongs to the bacterial solute-binding protein 8 family.</text>
</comment>
<accession>A0A0A2DI23</accession>
<dbReference type="EMBL" id="JRVJ01000004">
    <property type="protein sequence ID" value="KGM18833.1"/>
    <property type="molecule type" value="Genomic_DNA"/>
</dbReference>
<reference evidence="7 8" key="1">
    <citation type="submission" date="2014-10" db="EMBL/GenBank/DDBJ databases">
        <title>Whole Genome sequence of Corynebacterium auriscanis strain CIP 106629.</title>
        <authorList>
            <person name="Hassan S.S."/>
            <person name="Jamal S.B."/>
            <person name="Tiwari S."/>
            <person name="Oliveira L.D.C."/>
            <person name="Souza F."/>
            <person name="Mariano D.C."/>
            <person name="Almeida S."/>
            <person name="Dorella F."/>
            <person name="Pereira F."/>
            <person name="Carvalho A."/>
            <person name="Leal C.A."/>
            <person name="Soares S.D.C."/>
            <person name="Figueiredo H.C."/>
            <person name="Silva A."/>
            <person name="Azevedo V.A."/>
        </authorList>
    </citation>
    <scope>NUCLEOTIDE SEQUENCE [LARGE SCALE GENOMIC DNA]</scope>
    <source>
        <strain evidence="7 8">CIP 106629</strain>
    </source>
</reference>
<sequence length="333" mass="36030">MTFTRTKIAAALVAAGLTLVACGSDDAGSSKETTSSADANAQKISIEDNHGTQQVPMKPTKIASTDNRTFEILDKWGVDLVAAPKQIVPKTLPNIRNNDDIKDMGSHREPNMEALVAAQPDLIINGQRFKTKYDEIKKLNPQAAIVEFEPRDGESMDKELKRETEAMGKIFGKEAEAKALVDDFDKAIERAKKAYDPKKKVMAINVSGGEMGYVAPGKGRFFGPIFDWLKLTPALEVANASDDHQGDDISVEAIANSKPDVMLVMDRDAAISAAEEPGYKPAADVLKGADALKNVPAVKNDVVVFAPEDTYVNEGIITYTEMLNAIADAFEKA</sequence>
<dbReference type="SUPFAM" id="SSF53807">
    <property type="entry name" value="Helical backbone' metal receptor"/>
    <property type="match status" value="1"/>
</dbReference>
<comment type="subcellular location">
    <subcellularLocation>
        <location evidence="1">Cell envelope</location>
    </subcellularLocation>
</comment>
<dbReference type="RefSeq" id="WP_035113563.1">
    <property type="nucleotide sequence ID" value="NZ_CP047046.1"/>
</dbReference>
<name>A0A0A2DI23_9CORY</name>
<evidence type="ECO:0000259" key="6">
    <source>
        <dbReference type="PROSITE" id="PS50983"/>
    </source>
</evidence>
<dbReference type="PROSITE" id="PS51257">
    <property type="entry name" value="PROKAR_LIPOPROTEIN"/>
    <property type="match status" value="1"/>
</dbReference>
<evidence type="ECO:0000256" key="4">
    <source>
        <dbReference type="ARBA" id="ARBA00022729"/>
    </source>
</evidence>
<dbReference type="Gene3D" id="3.40.50.1980">
    <property type="entry name" value="Nitrogenase molybdenum iron protein domain"/>
    <property type="match status" value="2"/>
</dbReference>
<dbReference type="PROSITE" id="PS50983">
    <property type="entry name" value="FE_B12_PBP"/>
    <property type="match status" value="1"/>
</dbReference>